<gene>
    <name evidence="1" type="ORF">CPELLU_LOCUS20078</name>
</gene>
<sequence length="109" mass="12546">DSIITNSIDGKNNDVQSMSTQLMHDNKDKIKLLFEIDDIIKFTNLVDNNNGSTQIFEEYKSILLDALKIVQEQENANNIQWTQSVQGSFRGIQNLVTDIQSYRRRLTNP</sequence>
<protein>
    <submittedName>
        <fullName evidence="1">5968_t:CDS:1</fullName>
    </submittedName>
</protein>
<evidence type="ECO:0000313" key="2">
    <source>
        <dbReference type="Proteomes" id="UP000789759"/>
    </source>
</evidence>
<evidence type="ECO:0000313" key="1">
    <source>
        <dbReference type="EMBL" id="CAG8825280.1"/>
    </source>
</evidence>
<organism evidence="1 2">
    <name type="scientific">Cetraspora pellucida</name>
    <dbReference type="NCBI Taxonomy" id="1433469"/>
    <lineage>
        <taxon>Eukaryota</taxon>
        <taxon>Fungi</taxon>
        <taxon>Fungi incertae sedis</taxon>
        <taxon>Mucoromycota</taxon>
        <taxon>Glomeromycotina</taxon>
        <taxon>Glomeromycetes</taxon>
        <taxon>Diversisporales</taxon>
        <taxon>Gigasporaceae</taxon>
        <taxon>Cetraspora</taxon>
    </lineage>
</organism>
<dbReference type="Proteomes" id="UP000789759">
    <property type="component" value="Unassembled WGS sequence"/>
</dbReference>
<comment type="caution">
    <text evidence="1">The sequence shown here is derived from an EMBL/GenBank/DDBJ whole genome shotgun (WGS) entry which is preliminary data.</text>
</comment>
<dbReference type="OrthoDB" id="2391440at2759"/>
<dbReference type="EMBL" id="CAJVQA010055617">
    <property type="protein sequence ID" value="CAG8825280.1"/>
    <property type="molecule type" value="Genomic_DNA"/>
</dbReference>
<proteinExistence type="predicted"/>
<reference evidence="1" key="1">
    <citation type="submission" date="2021-06" db="EMBL/GenBank/DDBJ databases">
        <authorList>
            <person name="Kallberg Y."/>
            <person name="Tangrot J."/>
            <person name="Rosling A."/>
        </authorList>
    </citation>
    <scope>NUCLEOTIDE SEQUENCE</scope>
    <source>
        <strain evidence="1">FL966</strain>
    </source>
</reference>
<feature type="non-terminal residue" evidence="1">
    <location>
        <position position="109"/>
    </location>
</feature>
<accession>A0A9N9PGU1</accession>
<feature type="non-terminal residue" evidence="1">
    <location>
        <position position="1"/>
    </location>
</feature>
<dbReference type="AlphaFoldDB" id="A0A9N9PGU1"/>
<keyword evidence="2" id="KW-1185">Reference proteome</keyword>
<name>A0A9N9PGU1_9GLOM</name>